<dbReference type="Proteomes" id="UP001500897">
    <property type="component" value="Unassembled WGS sequence"/>
</dbReference>
<protein>
    <recommendedName>
        <fullName evidence="1">Trypsin-co-occurring domain-containing protein</fullName>
    </recommendedName>
</protein>
<accession>A0ABN2WPB9</accession>
<gene>
    <name evidence="2" type="ORF">GCM10009759_25270</name>
</gene>
<reference evidence="2 3" key="1">
    <citation type="journal article" date="2019" name="Int. J. Syst. Evol. Microbiol.">
        <title>The Global Catalogue of Microorganisms (GCM) 10K type strain sequencing project: providing services to taxonomists for standard genome sequencing and annotation.</title>
        <authorList>
            <consortium name="The Broad Institute Genomics Platform"/>
            <consortium name="The Broad Institute Genome Sequencing Center for Infectious Disease"/>
            <person name="Wu L."/>
            <person name="Ma J."/>
        </authorList>
    </citation>
    <scope>NUCLEOTIDE SEQUENCE [LARGE SCALE GENOMIC DNA]</scope>
    <source>
        <strain evidence="2 3">JCM 14559</strain>
    </source>
</reference>
<evidence type="ECO:0000259" key="1">
    <source>
        <dbReference type="Pfam" id="PF19631"/>
    </source>
</evidence>
<keyword evidence="3" id="KW-1185">Reference proteome</keyword>
<sequence>MADAVLSLRWVTSSAAPGADHPPRPESGGPVMGEIELADAVATVRDELLAAAARGTGQHLQFKVGPVELEFTVELRLEAKAKTGFKAWVVTAGAEGGVARGQTHKVKVTLTPQNADGTDVLVHGDPARADGPGDLSEYIEN</sequence>
<dbReference type="InterPro" id="IPR045608">
    <property type="entry name" value="Trypco2"/>
</dbReference>
<comment type="caution">
    <text evidence="2">The sequence shown here is derived from an EMBL/GenBank/DDBJ whole genome shotgun (WGS) entry which is preliminary data.</text>
</comment>
<evidence type="ECO:0000313" key="2">
    <source>
        <dbReference type="EMBL" id="GAA2096254.1"/>
    </source>
</evidence>
<dbReference type="Pfam" id="PF19631">
    <property type="entry name" value="Trypco2"/>
    <property type="match status" value="1"/>
</dbReference>
<evidence type="ECO:0000313" key="3">
    <source>
        <dbReference type="Proteomes" id="UP001500897"/>
    </source>
</evidence>
<name>A0ABN2WPB9_9ACTN</name>
<feature type="domain" description="Trypsin-co-occurring" evidence="1">
    <location>
        <begin position="35"/>
        <end position="112"/>
    </location>
</feature>
<dbReference type="EMBL" id="BAAANS010000014">
    <property type="protein sequence ID" value="GAA2096254.1"/>
    <property type="molecule type" value="Genomic_DNA"/>
</dbReference>
<organism evidence="2 3">
    <name type="scientific">Kitasatospora saccharophila</name>
    <dbReference type="NCBI Taxonomy" id="407973"/>
    <lineage>
        <taxon>Bacteria</taxon>
        <taxon>Bacillati</taxon>
        <taxon>Actinomycetota</taxon>
        <taxon>Actinomycetes</taxon>
        <taxon>Kitasatosporales</taxon>
        <taxon>Streptomycetaceae</taxon>
        <taxon>Kitasatospora</taxon>
    </lineage>
</organism>
<proteinExistence type="predicted"/>